<evidence type="ECO:0000256" key="8">
    <source>
        <dbReference type="ARBA" id="ARBA00049819"/>
    </source>
</evidence>
<evidence type="ECO:0000256" key="9">
    <source>
        <dbReference type="SAM" id="MobiDB-lite"/>
    </source>
</evidence>
<dbReference type="PANTHER" id="PTHR47964">
    <property type="entry name" value="ATP-DEPENDENT DNA HELICASE HOMOLOG RECG, CHLOROPLASTIC"/>
    <property type="match status" value="1"/>
</dbReference>
<keyword evidence="7" id="KW-0234">DNA repair</keyword>
<protein>
    <recommendedName>
        <fullName evidence="8">Probable DNA 3'-5' helicase RecG</fullName>
    </recommendedName>
</protein>
<dbReference type="GO" id="GO:0005524">
    <property type="term" value="F:ATP binding"/>
    <property type="evidence" value="ECO:0007669"/>
    <property type="project" value="UniProtKB-KW"/>
</dbReference>
<dbReference type="InterPro" id="IPR001650">
    <property type="entry name" value="Helicase_C-like"/>
</dbReference>
<organism evidence="12 13">
    <name type="scientific">Candidatus Portnoybacteria bacterium CG11_big_fil_rev_8_21_14_0_20_40_15</name>
    <dbReference type="NCBI Taxonomy" id="1974817"/>
    <lineage>
        <taxon>Bacteria</taxon>
        <taxon>Candidatus Portnoyibacteriota</taxon>
    </lineage>
</organism>
<dbReference type="SUPFAM" id="SSF52540">
    <property type="entry name" value="P-loop containing nucleoside triphosphate hydrolases"/>
    <property type="match status" value="2"/>
</dbReference>
<keyword evidence="6" id="KW-0238">DNA-binding</keyword>
<name>A0A2H0KW63_9BACT</name>
<evidence type="ECO:0000256" key="6">
    <source>
        <dbReference type="ARBA" id="ARBA00023125"/>
    </source>
</evidence>
<dbReference type="GO" id="GO:0006281">
    <property type="term" value="P:DNA repair"/>
    <property type="evidence" value="ECO:0007669"/>
    <property type="project" value="UniProtKB-KW"/>
</dbReference>
<dbReference type="SUPFAM" id="SSF50249">
    <property type="entry name" value="Nucleic acid-binding proteins"/>
    <property type="match status" value="1"/>
</dbReference>
<dbReference type="PROSITE" id="PS51192">
    <property type="entry name" value="HELICASE_ATP_BIND_1"/>
    <property type="match status" value="1"/>
</dbReference>
<dbReference type="InterPro" id="IPR027417">
    <property type="entry name" value="P-loop_NTPase"/>
</dbReference>
<dbReference type="InterPro" id="IPR011545">
    <property type="entry name" value="DEAD/DEAH_box_helicase_dom"/>
</dbReference>
<dbReference type="Proteomes" id="UP000229317">
    <property type="component" value="Unassembled WGS sequence"/>
</dbReference>
<feature type="domain" description="Helicase ATP-binding" evidence="10">
    <location>
        <begin position="295"/>
        <end position="498"/>
    </location>
</feature>
<evidence type="ECO:0000256" key="3">
    <source>
        <dbReference type="ARBA" id="ARBA00022801"/>
    </source>
</evidence>
<evidence type="ECO:0000259" key="10">
    <source>
        <dbReference type="PROSITE" id="PS51192"/>
    </source>
</evidence>
<keyword evidence="2" id="KW-0227">DNA damage</keyword>
<dbReference type="Pfam" id="PF19833">
    <property type="entry name" value="RecG_dom3_C"/>
    <property type="match status" value="1"/>
</dbReference>
<dbReference type="AlphaFoldDB" id="A0A2H0KW63"/>
<sequence length="794" mass="89328">MSPDSPIHSIPRISPIYQKRLLKLGIKTLRDLFYHFPFRYDDFSNIKKVGELKLNETATVQGKISDIKNTRTWRKRIFVTEAYVQDETGVIKAVWFNQPFLINTLKPDQSISLSGRVNFDKELYLSNPAYEKINPPHPSFTKEGDSSLFKGRIGGILSNLHHTGRLVAVYSETTGLSSRWLRYMIKTLAPQAMPQFKDFLPLEIKRSQNLLDLDKAILQIHFPNTKKHAEQARRRLAFDELFLIQLSVLQQKIAWQKQSAPRIVFNQPLIKKFVDSLPFQLTNAQRKAAWEILRDLIQAKPMNRLLEGDVGSGKTVVAALVALEVVSDRSISDIGYQVALMAPTEILAQQHFKTVSQLLASQNITIGLLTGSDSIITNNSPHPPLNLRGGESASSAKQDEGALKKTELLKQVANGNIQILIGTHALIQETVAFKNLALVIIDEQHRFGVSQRATLQKNIGKIQDGLAQTTPHLLSMTATPIPRTLALTIYGDLDISLLDQMPKGRQEIITKIVAPANRQKAYEFIRQQVKERKQVFVICPRIESSNENSYTASPPVSSDVKRQTINDTSRDQRQTFNDRRNWDDVKAVKQEYEKLSKIVFPDLKIAMLHGKLKAKEKEKIMLDFSAKGGSPPDGRAGASGGKNKIDILVSTSVIEVGIDVPNATVMMIESADRFGLAQLHQFRGRVGRGPHQSYCFLFTESNAKNTNARLKALITCKNGFELAEKDLQIRGPGEFYGTRQWGLPDLSMASLSDISFIKSVREEAQKLIQKDPELKNYPLLQKKLKQFQTSVHLE</sequence>
<dbReference type="Gene3D" id="3.40.50.300">
    <property type="entry name" value="P-loop containing nucleotide triphosphate hydrolases"/>
    <property type="match status" value="2"/>
</dbReference>
<evidence type="ECO:0000256" key="7">
    <source>
        <dbReference type="ARBA" id="ARBA00023204"/>
    </source>
</evidence>
<gene>
    <name evidence="12" type="ORF">COV84_00155</name>
</gene>
<evidence type="ECO:0000313" key="13">
    <source>
        <dbReference type="Proteomes" id="UP000229317"/>
    </source>
</evidence>
<dbReference type="InterPro" id="IPR014001">
    <property type="entry name" value="Helicase_ATP-bd"/>
</dbReference>
<evidence type="ECO:0000313" key="12">
    <source>
        <dbReference type="EMBL" id="PIQ75664.1"/>
    </source>
</evidence>
<dbReference type="Pfam" id="PF00271">
    <property type="entry name" value="Helicase_C"/>
    <property type="match status" value="1"/>
</dbReference>
<feature type="compositionally biased region" description="Polar residues" evidence="9">
    <location>
        <begin position="546"/>
        <end position="556"/>
    </location>
</feature>
<proteinExistence type="predicted"/>
<dbReference type="CDD" id="cd04488">
    <property type="entry name" value="RecG_wedge_OBF"/>
    <property type="match status" value="1"/>
</dbReference>
<dbReference type="InterPro" id="IPR012340">
    <property type="entry name" value="NA-bd_OB-fold"/>
</dbReference>
<evidence type="ECO:0000256" key="4">
    <source>
        <dbReference type="ARBA" id="ARBA00022806"/>
    </source>
</evidence>
<dbReference type="PROSITE" id="PS51194">
    <property type="entry name" value="HELICASE_CTER"/>
    <property type="match status" value="1"/>
</dbReference>
<keyword evidence="5" id="KW-0067">ATP-binding</keyword>
<dbReference type="GO" id="GO:0003678">
    <property type="term" value="F:DNA helicase activity"/>
    <property type="evidence" value="ECO:0007669"/>
    <property type="project" value="TreeGrafter"/>
</dbReference>
<dbReference type="GO" id="GO:0016787">
    <property type="term" value="F:hydrolase activity"/>
    <property type="evidence" value="ECO:0007669"/>
    <property type="project" value="UniProtKB-KW"/>
</dbReference>
<keyword evidence="4 12" id="KW-0347">Helicase</keyword>
<evidence type="ECO:0000256" key="5">
    <source>
        <dbReference type="ARBA" id="ARBA00022840"/>
    </source>
</evidence>
<feature type="domain" description="Helicase C-terminal" evidence="11">
    <location>
        <begin position="559"/>
        <end position="728"/>
    </location>
</feature>
<dbReference type="SMART" id="SM00487">
    <property type="entry name" value="DEXDc"/>
    <property type="match status" value="1"/>
</dbReference>
<dbReference type="Pfam" id="PF00270">
    <property type="entry name" value="DEAD"/>
    <property type="match status" value="2"/>
</dbReference>
<evidence type="ECO:0000256" key="1">
    <source>
        <dbReference type="ARBA" id="ARBA00022741"/>
    </source>
</evidence>
<dbReference type="Gene3D" id="2.40.50.140">
    <property type="entry name" value="Nucleic acid-binding proteins"/>
    <property type="match status" value="1"/>
</dbReference>
<dbReference type="SMART" id="SM00490">
    <property type="entry name" value="HELICc"/>
    <property type="match status" value="1"/>
</dbReference>
<accession>A0A2H0KW63</accession>
<keyword evidence="3" id="KW-0378">Hydrolase</keyword>
<dbReference type="InterPro" id="IPR047112">
    <property type="entry name" value="RecG/Mfd"/>
</dbReference>
<keyword evidence="1" id="KW-0547">Nucleotide-binding</keyword>
<dbReference type="InterPro" id="IPR045562">
    <property type="entry name" value="RecG_dom3_C"/>
</dbReference>
<dbReference type="CDD" id="cd17992">
    <property type="entry name" value="DEXHc_RecG"/>
    <property type="match status" value="1"/>
</dbReference>
<dbReference type="Pfam" id="PF17191">
    <property type="entry name" value="RecG_wedge"/>
    <property type="match status" value="1"/>
</dbReference>
<evidence type="ECO:0000256" key="2">
    <source>
        <dbReference type="ARBA" id="ARBA00022763"/>
    </source>
</evidence>
<dbReference type="PANTHER" id="PTHR47964:SF1">
    <property type="entry name" value="ATP-DEPENDENT DNA HELICASE HOMOLOG RECG, CHLOROPLASTIC"/>
    <property type="match status" value="1"/>
</dbReference>
<feature type="region of interest" description="Disordered" evidence="9">
    <location>
        <begin position="546"/>
        <end position="573"/>
    </location>
</feature>
<dbReference type="GO" id="GO:0003677">
    <property type="term" value="F:DNA binding"/>
    <property type="evidence" value="ECO:0007669"/>
    <property type="project" value="UniProtKB-KW"/>
</dbReference>
<dbReference type="EMBL" id="PCVO01000001">
    <property type="protein sequence ID" value="PIQ75664.1"/>
    <property type="molecule type" value="Genomic_DNA"/>
</dbReference>
<comment type="caution">
    <text evidence="12">The sequence shown here is derived from an EMBL/GenBank/DDBJ whole genome shotgun (WGS) entry which is preliminary data.</text>
</comment>
<dbReference type="InterPro" id="IPR033454">
    <property type="entry name" value="RecG_wedge"/>
</dbReference>
<evidence type="ECO:0000259" key="11">
    <source>
        <dbReference type="PROSITE" id="PS51194"/>
    </source>
</evidence>
<feature type="compositionally biased region" description="Basic and acidic residues" evidence="9">
    <location>
        <begin position="559"/>
        <end position="573"/>
    </location>
</feature>
<reference evidence="12 13" key="1">
    <citation type="submission" date="2017-09" db="EMBL/GenBank/DDBJ databases">
        <title>Depth-based differentiation of microbial function through sediment-hosted aquifers and enrichment of novel symbionts in the deep terrestrial subsurface.</title>
        <authorList>
            <person name="Probst A.J."/>
            <person name="Ladd B."/>
            <person name="Jarett J.K."/>
            <person name="Geller-Mcgrath D.E."/>
            <person name="Sieber C.M."/>
            <person name="Emerson J.B."/>
            <person name="Anantharaman K."/>
            <person name="Thomas B.C."/>
            <person name="Malmstrom R."/>
            <person name="Stieglmeier M."/>
            <person name="Klingl A."/>
            <person name="Woyke T."/>
            <person name="Ryan C.M."/>
            <person name="Banfield J.F."/>
        </authorList>
    </citation>
    <scope>NUCLEOTIDE SEQUENCE [LARGE SCALE GENOMIC DNA]</scope>
    <source>
        <strain evidence="12">CG11_big_fil_rev_8_21_14_0_20_40_15</strain>
    </source>
</reference>